<reference evidence="1" key="1">
    <citation type="submission" date="2020-04" db="EMBL/GenBank/DDBJ databases">
        <authorList>
            <person name="Alioto T."/>
            <person name="Alioto T."/>
            <person name="Gomez Garrido J."/>
        </authorList>
    </citation>
    <scope>NUCLEOTIDE SEQUENCE</scope>
    <source>
        <strain evidence="1">A484AB</strain>
    </source>
</reference>
<accession>A0A7D9JAG1</accession>
<proteinExistence type="predicted"/>
<evidence type="ECO:0000313" key="2">
    <source>
        <dbReference type="Proteomes" id="UP001152795"/>
    </source>
</evidence>
<dbReference type="OrthoDB" id="248923at2759"/>
<name>A0A7D9JAG1_PARCT</name>
<organism evidence="1 2">
    <name type="scientific">Paramuricea clavata</name>
    <name type="common">Red gorgonian</name>
    <name type="synonym">Violescent sea-whip</name>
    <dbReference type="NCBI Taxonomy" id="317549"/>
    <lineage>
        <taxon>Eukaryota</taxon>
        <taxon>Metazoa</taxon>
        <taxon>Cnidaria</taxon>
        <taxon>Anthozoa</taxon>
        <taxon>Octocorallia</taxon>
        <taxon>Malacalcyonacea</taxon>
        <taxon>Plexauridae</taxon>
        <taxon>Paramuricea</taxon>
    </lineage>
</organism>
<evidence type="ECO:0000313" key="1">
    <source>
        <dbReference type="EMBL" id="CAB4025351.1"/>
    </source>
</evidence>
<sequence length="239" mass="25774">EKKVKQAYQRPVYALEKKPEERPAVPAVGLETALKQVGATRLFRSHSEGDLSKAINESCDENPEEDEIQRKQWAAKPFKPLMFPLEVTASAMEATSADDVVIKPVPKAEPINVRSKWNHGGKTQLVSALGKANIQPGTFGMPPSECGNSGSADVQNKEVNKEKQEKKTPVSWVVGGSNKQNMGVTVSVSKDFAPPSSSGTSSSLGVTVVKSSVDQTKKNSNRPIGIAEMMKRAATMNNI</sequence>
<dbReference type="EMBL" id="CACRXK020013558">
    <property type="protein sequence ID" value="CAB4025351.1"/>
    <property type="molecule type" value="Genomic_DNA"/>
</dbReference>
<keyword evidence="2" id="KW-1185">Reference proteome</keyword>
<gene>
    <name evidence="1" type="ORF">PACLA_8A018648</name>
</gene>
<dbReference type="Proteomes" id="UP001152795">
    <property type="component" value="Unassembled WGS sequence"/>
</dbReference>
<comment type="caution">
    <text evidence="1">The sequence shown here is derived from an EMBL/GenBank/DDBJ whole genome shotgun (WGS) entry which is preliminary data.</text>
</comment>
<feature type="non-terminal residue" evidence="1">
    <location>
        <position position="239"/>
    </location>
</feature>
<dbReference type="AlphaFoldDB" id="A0A7D9JAG1"/>
<protein>
    <submittedName>
        <fullName evidence="1">Uncharacterized protein</fullName>
    </submittedName>
</protein>